<dbReference type="EMBL" id="CP058559">
    <property type="protein sequence ID" value="QNO14633.1"/>
    <property type="molecule type" value="Genomic_DNA"/>
</dbReference>
<dbReference type="Pfam" id="PF04309">
    <property type="entry name" value="G3P_antiterm"/>
    <property type="match status" value="1"/>
</dbReference>
<name>A0A7G9W7H1_ALKCA</name>
<dbReference type="InterPro" id="IPR013785">
    <property type="entry name" value="Aldolase_TIM"/>
</dbReference>
<dbReference type="GO" id="GO:0006355">
    <property type="term" value="P:regulation of DNA-templated transcription"/>
    <property type="evidence" value="ECO:0007669"/>
    <property type="project" value="InterPro"/>
</dbReference>
<accession>A0A7G9W7H1</accession>
<protein>
    <submittedName>
        <fullName evidence="1">Glycerol-3-phosphate responsive antiterminator</fullName>
    </submittedName>
</protein>
<dbReference type="SUPFAM" id="SSF110391">
    <property type="entry name" value="GlpP-like"/>
    <property type="match status" value="1"/>
</dbReference>
<dbReference type="GO" id="GO:0006071">
    <property type="term" value="P:glycerol metabolic process"/>
    <property type="evidence" value="ECO:0007669"/>
    <property type="project" value="InterPro"/>
</dbReference>
<dbReference type="PANTHER" id="PTHR35787:SF1">
    <property type="entry name" value="GLYCEROL UPTAKE OPERON ANTITERMINATOR REGULATORY PROTEIN"/>
    <property type="match status" value="1"/>
</dbReference>
<evidence type="ECO:0000313" key="2">
    <source>
        <dbReference type="Proteomes" id="UP000516160"/>
    </source>
</evidence>
<reference evidence="1 2" key="1">
    <citation type="submission" date="2020-07" db="EMBL/GenBank/DDBJ databases">
        <title>Alkalicella. sp. LB2 genome.</title>
        <authorList>
            <person name="Postec A."/>
            <person name="Quemeneur M."/>
        </authorList>
    </citation>
    <scope>NUCLEOTIDE SEQUENCE [LARGE SCALE GENOMIC DNA]</scope>
    <source>
        <strain evidence="1 2">LB2</strain>
    </source>
</reference>
<keyword evidence="2" id="KW-1185">Reference proteome</keyword>
<dbReference type="RefSeq" id="WP_213168484.1">
    <property type="nucleotide sequence ID" value="NZ_CP058559.1"/>
</dbReference>
<organism evidence="1 2">
    <name type="scientific">Alkalicella caledoniensis</name>
    <dbReference type="NCBI Taxonomy" id="2731377"/>
    <lineage>
        <taxon>Bacteria</taxon>
        <taxon>Bacillati</taxon>
        <taxon>Bacillota</taxon>
        <taxon>Clostridia</taxon>
        <taxon>Eubacteriales</taxon>
        <taxon>Proteinivoracaceae</taxon>
        <taxon>Alkalicella</taxon>
    </lineage>
</organism>
<sequence length="188" mass="20940">MKNNFYDKIQCNPIISAVNSLDKLDTAIESPSEIVFLLKGNLLNLKETVEKVAKSKKAIYIHLDLIEGLSRDIYALKYIKDNVRPDGIITTKSSLVRIAKELDMFAIQRLFILDSLSLETGIKSIKSTKPDAVEILPGIMPRITKILHKETNIPIINGGLITLKEEVINSLGSGAIGISTTNEKIWYM</sequence>
<dbReference type="InterPro" id="IPR006699">
    <property type="entry name" value="GlpP"/>
</dbReference>
<dbReference type="Proteomes" id="UP000516160">
    <property type="component" value="Chromosome"/>
</dbReference>
<dbReference type="PIRSF" id="PIRSF016897">
    <property type="entry name" value="GlpP"/>
    <property type="match status" value="1"/>
</dbReference>
<dbReference type="Gene3D" id="3.20.20.70">
    <property type="entry name" value="Aldolase class I"/>
    <property type="match status" value="1"/>
</dbReference>
<proteinExistence type="predicted"/>
<gene>
    <name evidence="1" type="ORF">HYG86_07465</name>
</gene>
<dbReference type="KEGG" id="acae:HYG86_07465"/>
<dbReference type="AlphaFoldDB" id="A0A7G9W7H1"/>
<evidence type="ECO:0000313" key="1">
    <source>
        <dbReference type="EMBL" id="QNO14633.1"/>
    </source>
</evidence>
<dbReference type="PANTHER" id="PTHR35787">
    <property type="entry name" value="GLYCEROL UPTAKE OPERON ANTITERMINATOR REGULATORY PROTEIN"/>
    <property type="match status" value="1"/>
</dbReference>